<dbReference type="Pfam" id="PF00650">
    <property type="entry name" value="CRAL_TRIO"/>
    <property type="match status" value="1"/>
</dbReference>
<accession>A0A0N5ASF2</accession>
<dbReference type="SMART" id="SM00516">
    <property type="entry name" value="SEC14"/>
    <property type="match status" value="1"/>
</dbReference>
<name>A0A0N5ASF2_9BILA</name>
<dbReference type="Gene3D" id="2.60.120.680">
    <property type="entry name" value="GOLD domain"/>
    <property type="match status" value="1"/>
</dbReference>
<dbReference type="Gene3D" id="3.40.525.10">
    <property type="entry name" value="CRAL-TRIO lipid binding domain"/>
    <property type="match status" value="1"/>
</dbReference>
<dbReference type="InterPro" id="IPR053302">
    <property type="entry name" value="CRAL-TRIO_domain"/>
</dbReference>
<keyword evidence="2" id="KW-1185">Reference proteome</keyword>
<dbReference type="InterPro" id="IPR036865">
    <property type="entry name" value="CRAL-TRIO_dom_sf"/>
</dbReference>
<dbReference type="InterPro" id="IPR001251">
    <property type="entry name" value="CRAL-TRIO_dom"/>
</dbReference>
<feature type="domain" description="CRAL-TRIO" evidence="1">
    <location>
        <begin position="70"/>
        <end position="247"/>
    </location>
</feature>
<evidence type="ECO:0000313" key="3">
    <source>
        <dbReference type="WBParaSite" id="SMUV_0000771201-mRNA-1"/>
    </source>
</evidence>
<dbReference type="PANTHER" id="PTHR47159">
    <property type="entry name" value="PROTEIN CBG07705-RELATED"/>
    <property type="match status" value="1"/>
</dbReference>
<reference evidence="3" key="1">
    <citation type="submission" date="2017-02" db="UniProtKB">
        <authorList>
            <consortium name="WormBaseParasite"/>
        </authorList>
    </citation>
    <scope>IDENTIFICATION</scope>
</reference>
<organism evidence="2 3">
    <name type="scientific">Syphacia muris</name>
    <dbReference type="NCBI Taxonomy" id="451379"/>
    <lineage>
        <taxon>Eukaryota</taxon>
        <taxon>Metazoa</taxon>
        <taxon>Ecdysozoa</taxon>
        <taxon>Nematoda</taxon>
        <taxon>Chromadorea</taxon>
        <taxon>Rhabditida</taxon>
        <taxon>Spirurina</taxon>
        <taxon>Oxyuridomorpha</taxon>
        <taxon>Oxyuroidea</taxon>
        <taxon>Oxyuridae</taxon>
        <taxon>Syphacia</taxon>
    </lineage>
</organism>
<dbReference type="SUPFAM" id="SSF46938">
    <property type="entry name" value="CRAL/TRIO N-terminal domain"/>
    <property type="match status" value="1"/>
</dbReference>
<evidence type="ECO:0000259" key="1">
    <source>
        <dbReference type="PROSITE" id="PS50191"/>
    </source>
</evidence>
<dbReference type="SUPFAM" id="SSF52087">
    <property type="entry name" value="CRAL/TRIO domain"/>
    <property type="match status" value="1"/>
</dbReference>
<dbReference type="PANTHER" id="PTHR47159:SF6">
    <property type="entry name" value="CRAL-TRIO DOMAIN-CONTAINING PROTEIN"/>
    <property type="match status" value="1"/>
</dbReference>
<dbReference type="CDD" id="cd00170">
    <property type="entry name" value="SEC14"/>
    <property type="match status" value="1"/>
</dbReference>
<evidence type="ECO:0000313" key="2">
    <source>
        <dbReference type="Proteomes" id="UP000046393"/>
    </source>
</evidence>
<dbReference type="WBParaSite" id="SMUV_0000771201-mRNA-1">
    <property type="protein sequence ID" value="SMUV_0000771201-mRNA-1"/>
    <property type="gene ID" value="SMUV_0000771201"/>
</dbReference>
<dbReference type="PROSITE" id="PS50191">
    <property type="entry name" value="CRAL_TRIO"/>
    <property type="match status" value="1"/>
</dbReference>
<sequence length="375" mass="43428">MQEKLILLRERLKDCLPDDLNTDFNLNRWLTAYDQDIDRCCLKFKEYLKIRKALGYDKPYSINDFYLRENVQKYSRFLTQSRISVDWSNSNDNALVFVEMPFNEPKKIPKVIRMSEYIKLFFGYCETFQKAVLMREKQTGKPSYGICIYDQKDISYSAYLSPTSAVNKMLSARVRLWMDYYSELLKQVIIINPPVILPLVWKVASVILPDKVHNRFCFAKTLPDQMLPYLSLSAIPITYGGKYQPKGNMPNGCNQPATIEDSDLQKNGQIWKDYGLAPVYKQYNISSNDTKTLTFPIHKDQCLLYEYTAKTETEFCINQDGIDLTPRLRFSTPKLSEEGKVTAIADGDIQISITNCSRIFSLKIDLAVHIMSDVQ</sequence>
<dbReference type="Proteomes" id="UP000046393">
    <property type="component" value="Unplaced"/>
</dbReference>
<proteinExistence type="predicted"/>
<dbReference type="InterPro" id="IPR036273">
    <property type="entry name" value="CRAL/TRIO_N_dom_sf"/>
</dbReference>
<protein>
    <submittedName>
        <fullName evidence="3">CRAL-TRIO domain-containing protein</fullName>
    </submittedName>
</protein>
<dbReference type="AlphaFoldDB" id="A0A0N5ASF2"/>
<dbReference type="STRING" id="451379.A0A0N5ASF2"/>